<keyword evidence="2" id="KW-1003">Cell membrane</keyword>
<dbReference type="Proteomes" id="UP000249115">
    <property type="component" value="Unassembled WGS sequence"/>
</dbReference>
<accession>A0A2W7R2X9</accession>
<feature type="transmembrane region" description="Helical" evidence="6">
    <location>
        <begin position="204"/>
        <end position="225"/>
    </location>
</feature>
<feature type="transmembrane region" description="Helical" evidence="6">
    <location>
        <begin position="109"/>
        <end position="129"/>
    </location>
</feature>
<dbReference type="AlphaFoldDB" id="A0A2W7R2X9"/>
<gene>
    <name evidence="8" type="ORF">ESW18_19775</name>
    <name evidence="7" type="ORF">LV84_04067</name>
</gene>
<dbReference type="InterPro" id="IPR050833">
    <property type="entry name" value="Poly_Biosynth_Transport"/>
</dbReference>
<dbReference type="OrthoDB" id="385011at2"/>
<feature type="transmembrane region" description="Helical" evidence="6">
    <location>
        <begin position="136"/>
        <end position="157"/>
    </location>
</feature>
<organism evidence="7 9">
    <name type="scientific">Algoriphagus ratkowskyi</name>
    <dbReference type="NCBI Taxonomy" id="57028"/>
    <lineage>
        <taxon>Bacteria</taxon>
        <taxon>Pseudomonadati</taxon>
        <taxon>Bacteroidota</taxon>
        <taxon>Cytophagia</taxon>
        <taxon>Cytophagales</taxon>
        <taxon>Cyclobacteriaceae</taxon>
        <taxon>Algoriphagus</taxon>
    </lineage>
</organism>
<dbReference type="GO" id="GO:0005886">
    <property type="term" value="C:plasma membrane"/>
    <property type="evidence" value="ECO:0007669"/>
    <property type="project" value="UniProtKB-SubCell"/>
</dbReference>
<feature type="transmembrane region" description="Helical" evidence="6">
    <location>
        <begin position="43"/>
        <end position="64"/>
    </location>
</feature>
<proteinExistence type="predicted"/>
<evidence type="ECO:0000256" key="6">
    <source>
        <dbReference type="SAM" id="Phobius"/>
    </source>
</evidence>
<name>A0A2W7R2X9_9BACT</name>
<feature type="transmembrane region" description="Helical" evidence="6">
    <location>
        <begin position="426"/>
        <end position="444"/>
    </location>
</feature>
<evidence type="ECO:0000313" key="10">
    <source>
        <dbReference type="Proteomes" id="UP000321927"/>
    </source>
</evidence>
<dbReference type="RefSeq" id="WP_086503274.1">
    <property type="nucleotide sequence ID" value="NZ_MSSV01000032.1"/>
</dbReference>
<keyword evidence="5 6" id="KW-0472">Membrane</keyword>
<evidence type="ECO:0000313" key="9">
    <source>
        <dbReference type="Proteomes" id="UP000249115"/>
    </source>
</evidence>
<feature type="transmembrane region" description="Helical" evidence="6">
    <location>
        <begin position="405"/>
        <end position="420"/>
    </location>
</feature>
<feature type="transmembrane region" description="Helical" evidence="6">
    <location>
        <begin position="7"/>
        <end position="31"/>
    </location>
</feature>
<dbReference type="PANTHER" id="PTHR30250">
    <property type="entry name" value="PST FAMILY PREDICTED COLANIC ACID TRANSPORTER"/>
    <property type="match status" value="1"/>
</dbReference>
<keyword evidence="4 6" id="KW-1133">Transmembrane helix</keyword>
<feature type="transmembrane region" description="Helical" evidence="6">
    <location>
        <begin position="84"/>
        <end position="103"/>
    </location>
</feature>
<protein>
    <recommendedName>
        <fullName evidence="11">O-antigen/teichoic acid export membrane protein</fullName>
    </recommendedName>
</protein>
<dbReference type="EMBL" id="QKZU01000024">
    <property type="protein sequence ID" value="PZX50267.1"/>
    <property type="molecule type" value="Genomic_DNA"/>
</dbReference>
<feature type="transmembrane region" description="Helical" evidence="6">
    <location>
        <begin position="375"/>
        <end position="393"/>
    </location>
</feature>
<reference evidence="7 9" key="1">
    <citation type="submission" date="2018-06" db="EMBL/GenBank/DDBJ databases">
        <title>Genomic Encyclopedia of Archaeal and Bacterial Type Strains, Phase II (KMG-II): from individual species to whole genera.</title>
        <authorList>
            <person name="Goeker M."/>
        </authorList>
    </citation>
    <scope>NUCLEOTIDE SEQUENCE [LARGE SCALE GENOMIC DNA]</scope>
    <source>
        <strain evidence="7 9">DSM 22686</strain>
    </source>
</reference>
<evidence type="ECO:0000256" key="4">
    <source>
        <dbReference type="ARBA" id="ARBA00022989"/>
    </source>
</evidence>
<feature type="transmembrane region" description="Helical" evidence="6">
    <location>
        <begin position="163"/>
        <end position="183"/>
    </location>
</feature>
<feature type="transmembrane region" description="Helical" evidence="6">
    <location>
        <begin position="241"/>
        <end position="262"/>
    </location>
</feature>
<sequence>MGLKKDFVYVGGSNFLVFSASLINGLILPSYLSYEEFSDLKTYTLFLSFVGLLHFGFVDGINVIYGGLTAKDVNPSIFKEQHDFFILSTILISVIAITCSVYFGDMMFILLALSIFPLNMQSFFLSFYQAIGEFSIYFKCTIITPIINICFTCSLLLLNITDYYWYVLGNLLGTILSFVFLELNNSIFKERIINISIFKNILKYRDIIISGIFILFGNILFTMYFDVGKWTTKLFLSNIDFAIYSLSVSLVGFVLIFVSSVNKIFYPYLFKNQDSNSISQIRVILLLVSAFSIPFYFILDFIVLLYLPNYVDSLPITAILITTIPGVVVIKSIYVNLYKIKKIEPKFLFDSIVYLIIAISLSVVSFLIFESLNSIAISFSISIGIWLLLPLSLIKFNFKEFSKELLYFILFFYTFYELYYTNYYFLIKFLVFICIVLLLNLVFFRKQFLQIFIFFKL</sequence>
<evidence type="ECO:0008006" key="11">
    <source>
        <dbReference type="Google" id="ProtNLM"/>
    </source>
</evidence>
<keyword evidence="3 6" id="KW-0812">Transmembrane</keyword>
<evidence type="ECO:0000256" key="1">
    <source>
        <dbReference type="ARBA" id="ARBA00004651"/>
    </source>
</evidence>
<dbReference type="Proteomes" id="UP000321927">
    <property type="component" value="Unassembled WGS sequence"/>
</dbReference>
<feature type="transmembrane region" description="Helical" evidence="6">
    <location>
        <begin position="283"/>
        <end position="307"/>
    </location>
</feature>
<evidence type="ECO:0000313" key="7">
    <source>
        <dbReference type="EMBL" id="PZX50267.1"/>
    </source>
</evidence>
<evidence type="ECO:0000256" key="5">
    <source>
        <dbReference type="ARBA" id="ARBA00023136"/>
    </source>
</evidence>
<dbReference type="EMBL" id="VORV01000022">
    <property type="protein sequence ID" value="TXD75619.1"/>
    <property type="molecule type" value="Genomic_DNA"/>
</dbReference>
<keyword evidence="10" id="KW-1185">Reference proteome</keyword>
<comment type="caution">
    <text evidence="7">The sequence shown here is derived from an EMBL/GenBank/DDBJ whole genome shotgun (WGS) entry which is preliminary data.</text>
</comment>
<reference evidence="8 10" key="2">
    <citation type="submission" date="2019-08" db="EMBL/GenBank/DDBJ databases">
        <title>Genome of Algoriphagus ratkowskyi IC026.</title>
        <authorList>
            <person name="Bowman J.P."/>
        </authorList>
    </citation>
    <scope>NUCLEOTIDE SEQUENCE [LARGE SCALE GENOMIC DNA]</scope>
    <source>
        <strain evidence="8 10">IC026</strain>
    </source>
</reference>
<evidence type="ECO:0000256" key="3">
    <source>
        <dbReference type="ARBA" id="ARBA00022692"/>
    </source>
</evidence>
<feature type="transmembrane region" description="Helical" evidence="6">
    <location>
        <begin position="347"/>
        <end position="369"/>
    </location>
</feature>
<evidence type="ECO:0000256" key="2">
    <source>
        <dbReference type="ARBA" id="ARBA00022475"/>
    </source>
</evidence>
<dbReference type="PANTHER" id="PTHR30250:SF11">
    <property type="entry name" value="O-ANTIGEN TRANSPORTER-RELATED"/>
    <property type="match status" value="1"/>
</dbReference>
<feature type="transmembrane region" description="Helical" evidence="6">
    <location>
        <begin position="313"/>
        <end position="335"/>
    </location>
</feature>
<evidence type="ECO:0000313" key="8">
    <source>
        <dbReference type="EMBL" id="TXD75619.1"/>
    </source>
</evidence>
<comment type="subcellular location">
    <subcellularLocation>
        <location evidence="1">Cell membrane</location>
        <topology evidence="1">Multi-pass membrane protein</topology>
    </subcellularLocation>
</comment>